<sequence length="315" mass="34748">MPCLRKPIESSTSTSTISKSNQMETVVVSPVLVAHKKHHPNVADIGIICGSGLQELDFLKDKYEKDVTTPFGKPSQTLTCGTVEDVQCVILSRHGAKHTIMPTLVNYRANIHALKEEGCTHILATTACGSLQESISPGDIVVLDQFIDRTTKRCPTFFDGSDIAPKGICHLEMHTPFSPKLAKLLHDTSTKLGYKTHPTGTVVTIEGPRFSTRAESKMFRTWGGHIINMTTVPEVILAKELAMCYSSIALVTDYDSWRENEDGVSVDTVLKTFKENAVKAENILKSVIPEIAKHNWTDELQHNKEILTGSILSYT</sequence>
<feature type="site" description="Important for substrate specificity" evidence="4">
    <location>
        <position position="211"/>
    </location>
</feature>
<dbReference type="InterPro" id="IPR018099">
    <property type="entry name" value="Purine_phosphorylase-2_CS"/>
</dbReference>
<dbReference type="GO" id="GO:0019509">
    <property type="term" value="P:L-methionine salvage from methylthioadenosine"/>
    <property type="evidence" value="ECO:0007669"/>
    <property type="project" value="UniProtKB-UniRule"/>
</dbReference>
<keyword evidence="2 4" id="KW-0808">Transferase</keyword>
<protein>
    <recommendedName>
        <fullName evidence="4">S-methyl-5'-thioadenosine phosphorylase</fullName>
        <ecNumber evidence="4">2.4.2.28</ecNumber>
    </recommendedName>
    <alternativeName>
        <fullName evidence="4">5'-methylthioadenosine phosphorylase</fullName>
        <shortName evidence="4">MTA phosphorylase</shortName>
        <shortName evidence="4">MTAP</shortName>
        <shortName evidence="4">MTAPase</shortName>
    </alternativeName>
</protein>
<dbReference type="UniPathway" id="UPA00904">
    <property type="reaction ID" value="UER00873"/>
</dbReference>
<dbReference type="Gene3D" id="3.40.50.1580">
    <property type="entry name" value="Nucleoside phosphorylase domain"/>
    <property type="match status" value="1"/>
</dbReference>
<feature type="binding site" evidence="4">
    <location>
        <position position="230"/>
    </location>
    <ligand>
        <name>phosphate</name>
        <dbReference type="ChEBI" id="CHEBI:43474"/>
    </ligand>
</feature>
<dbReference type="EC" id="2.4.2.28" evidence="4"/>
<dbReference type="InterPro" id="IPR035994">
    <property type="entry name" value="Nucleoside_phosphorylase_sf"/>
</dbReference>
<feature type="domain" description="Nucleoside phosphorylase" evidence="6">
    <location>
        <begin position="44"/>
        <end position="288"/>
    </location>
</feature>
<dbReference type="GO" id="GO:0006166">
    <property type="term" value="P:purine ribonucleoside salvage"/>
    <property type="evidence" value="ECO:0007669"/>
    <property type="project" value="UniProtKB-KW"/>
</dbReference>
<keyword evidence="3 4" id="KW-0660">Purine salvage</keyword>
<comment type="similarity">
    <text evidence="4">Belongs to the PNP/MTAP phosphorylase family. MTAP subfamily.</text>
</comment>
<dbReference type="PANTHER" id="PTHR42679">
    <property type="entry name" value="S-METHYL-5'-THIOADENOSINE PHOSPHORYLASE"/>
    <property type="match status" value="1"/>
</dbReference>
<feature type="binding site" evidence="4">
    <location>
        <begin position="253"/>
        <end position="255"/>
    </location>
    <ligand>
        <name>substrate</name>
    </ligand>
</feature>
<feature type="binding site" evidence="4">
    <location>
        <begin position="93"/>
        <end position="94"/>
    </location>
    <ligand>
        <name>phosphate</name>
        <dbReference type="ChEBI" id="CHEBI:43474"/>
    </ligand>
</feature>
<dbReference type="Pfam" id="PF01048">
    <property type="entry name" value="PNP_UDP_1"/>
    <property type="match status" value="1"/>
</dbReference>
<keyword evidence="4" id="KW-0963">Cytoplasm</keyword>
<dbReference type="STRING" id="37653.A0A0L8IBL0"/>
<accession>A0A0L8IBL0</accession>
<evidence type="ECO:0000256" key="3">
    <source>
        <dbReference type="ARBA" id="ARBA00022726"/>
    </source>
</evidence>
<evidence type="ECO:0000313" key="7">
    <source>
        <dbReference type="EMBL" id="KOF98415.1"/>
    </source>
</evidence>
<comment type="pathway">
    <text evidence="4">Amino-acid biosynthesis; L-methionine biosynthesis via salvage pathway; S-methyl-5-thio-alpha-D-ribose 1-phosphate from S-methyl-5'-thioadenosine (phosphorylase route): step 1/1.</text>
</comment>
<feature type="compositionally biased region" description="Low complexity" evidence="5">
    <location>
        <begin position="10"/>
        <end position="20"/>
    </location>
</feature>
<dbReference type="CDD" id="cd09010">
    <property type="entry name" value="MTAP_SsMTAPII_like_MTIP"/>
    <property type="match status" value="1"/>
</dbReference>
<comment type="subcellular location">
    <subcellularLocation>
        <location evidence="4">Cytoplasm</location>
    </subcellularLocation>
    <subcellularLocation>
        <location evidence="4">Nucleus</location>
    </subcellularLocation>
</comment>
<dbReference type="SUPFAM" id="SSF53167">
    <property type="entry name" value="Purine and uridine phosphorylases"/>
    <property type="match status" value="1"/>
</dbReference>
<dbReference type="InterPro" id="IPR000845">
    <property type="entry name" value="Nucleoside_phosphorylase_d"/>
</dbReference>
<comment type="catalytic activity">
    <reaction evidence="4">
        <text>S-methyl-5'-thioadenosine + phosphate = 5-(methylsulfanyl)-alpha-D-ribose 1-phosphate + adenine</text>
        <dbReference type="Rhea" id="RHEA:11852"/>
        <dbReference type="ChEBI" id="CHEBI:16708"/>
        <dbReference type="ChEBI" id="CHEBI:17509"/>
        <dbReference type="ChEBI" id="CHEBI:43474"/>
        <dbReference type="ChEBI" id="CHEBI:58533"/>
        <dbReference type="EC" id="2.4.2.28"/>
    </reaction>
</comment>
<gene>
    <name evidence="7" type="ORF">OCBIM_22025372mg</name>
</gene>
<evidence type="ECO:0000256" key="4">
    <source>
        <dbReference type="HAMAP-Rule" id="MF_03155"/>
    </source>
</evidence>
<reference evidence="7" key="1">
    <citation type="submission" date="2015-07" db="EMBL/GenBank/DDBJ databases">
        <title>MeaNS - Measles Nucleotide Surveillance Program.</title>
        <authorList>
            <person name="Tran T."/>
            <person name="Druce J."/>
        </authorList>
    </citation>
    <scope>NUCLEOTIDE SEQUENCE</scope>
    <source>
        <strain evidence="7">UCB-OBI-ISO-001</strain>
        <tissue evidence="7">Gonad</tissue>
    </source>
</reference>
<comment type="function">
    <text evidence="4">Catalyzes the reversible phosphorylation of S-methyl-5'-thioadenosine (MTA) to adenine and 5-methylthioribose-1-phosphate. Involved in the breakdown of MTA, a major by-product of polyamine biosynthesis. Responsible for the first step in the methionine salvage pathway after MTA has been generated from S-adenosylmethionine. Has broad substrate specificity with 6-aminopurine nucleosides as preferred substrates.</text>
</comment>
<dbReference type="GO" id="GO:0005634">
    <property type="term" value="C:nucleus"/>
    <property type="evidence" value="ECO:0007669"/>
    <property type="project" value="UniProtKB-SubCell"/>
</dbReference>
<feature type="site" description="Important for substrate specificity" evidence="4">
    <location>
        <position position="266"/>
    </location>
</feature>
<dbReference type="OrthoDB" id="431409at2759"/>
<dbReference type="HAMAP" id="MF_01963">
    <property type="entry name" value="MTAP"/>
    <property type="match status" value="1"/>
</dbReference>
<feature type="binding site" evidence="4">
    <location>
        <position position="229"/>
    </location>
    <ligand>
        <name>substrate</name>
    </ligand>
</feature>
<dbReference type="NCBIfam" id="TIGR01694">
    <property type="entry name" value="MTAP"/>
    <property type="match status" value="1"/>
</dbReference>
<evidence type="ECO:0000256" key="1">
    <source>
        <dbReference type="ARBA" id="ARBA00022676"/>
    </source>
</evidence>
<evidence type="ECO:0000259" key="6">
    <source>
        <dbReference type="Pfam" id="PF01048"/>
    </source>
</evidence>
<evidence type="ECO:0000256" key="2">
    <source>
        <dbReference type="ARBA" id="ARBA00022679"/>
    </source>
</evidence>
<dbReference type="InterPro" id="IPR010044">
    <property type="entry name" value="MTAP"/>
</dbReference>
<feature type="binding site" evidence="4">
    <location>
        <position position="51"/>
    </location>
    <ligand>
        <name>phosphate</name>
        <dbReference type="ChEBI" id="CHEBI:43474"/>
    </ligand>
</feature>
<feature type="region of interest" description="Disordered" evidence="5">
    <location>
        <begin position="1"/>
        <end position="20"/>
    </location>
</feature>
<feature type="binding site" evidence="4">
    <location>
        <begin position="126"/>
        <end position="127"/>
    </location>
    <ligand>
        <name>phosphate</name>
        <dbReference type="ChEBI" id="CHEBI:43474"/>
    </ligand>
</feature>
<dbReference type="PROSITE" id="PS01240">
    <property type="entry name" value="PNP_MTAP_2"/>
    <property type="match status" value="1"/>
</dbReference>
<name>A0A0L8IBL0_OCTBM</name>
<dbReference type="GO" id="GO:0017061">
    <property type="term" value="F:S-methyl-5-thioadenosine phosphorylase activity"/>
    <property type="evidence" value="ECO:0007669"/>
    <property type="project" value="UniProtKB-UniRule"/>
</dbReference>
<keyword evidence="1 4" id="KW-0328">Glycosyltransferase</keyword>
<dbReference type="GO" id="GO:0005829">
    <property type="term" value="C:cytosol"/>
    <property type="evidence" value="ECO:0007669"/>
    <property type="project" value="TreeGrafter"/>
</dbReference>
<evidence type="ECO:0000256" key="5">
    <source>
        <dbReference type="SAM" id="MobiDB-lite"/>
    </source>
</evidence>
<dbReference type="EMBL" id="KQ416152">
    <property type="protein sequence ID" value="KOF98415.1"/>
    <property type="molecule type" value="Genomic_DNA"/>
</dbReference>
<dbReference type="FunFam" id="3.40.50.1580:FF:000012">
    <property type="entry name" value="Probable 6-oxopurine nucleoside phosphorylase"/>
    <property type="match status" value="1"/>
</dbReference>
<comment type="subunit">
    <text evidence="4">Homotrimer.</text>
</comment>
<organism evidence="7">
    <name type="scientific">Octopus bimaculoides</name>
    <name type="common">California two-spotted octopus</name>
    <dbReference type="NCBI Taxonomy" id="37653"/>
    <lineage>
        <taxon>Eukaryota</taxon>
        <taxon>Metazoa</taxon>
        <taxon>Spiralia</taxon>
        <taxon>Lophotrochozoa</taxon>
        <taxon>Mollusca</taxon>
        <taxon>Cephalopoda</taxon>
        <taxon>Coleoidea</taxon>
        <taxon>Octopodiformes</taxon>
        <taxon>Octopoda</taxon>
        <taxon>Incirrata</taxon>
        <taxon>Octopodidae</taxon>
        <taxon>Octopus</taxon>
    </lineage>
</organism>
<dbReference type="PANTHER" id="PTHR42679:SF2">
    <property type="entry name" value="S-METHYL-5'-THIOADENOSINE PHOSPHORYLASE"/>
    <property type="match status" value="1"/>
</dbReference>
<proteinExistence type="inferred from homology"/>
<dbReference type="AlphaFoldDB" id="A0A0L8IBL0"/>
<keyword evidence="4" id="KW-0539">Nucleus</keyword>